<name>A0A1J1I2E2_9DIPT</name>
<dbReference type="EMBL" id="CVRI01000030">
    <property type="protein sequence ID" value="CRK92545.1"/>
    <property type="molecule type" value="Genomic_DNA"/>
</dbReference>
<dbReference type="SUPFAM" id="SSF81383">
    <property type="entry name" value="F-box domain"/>
    <property type="match status" value="1"/>
</dbReference>
<dbReference type="Proteomes" id="UP000183832">
    <property type="component" value="Unassembled WGS sequence"/>
</dbReference>
<evidence type="ECO:0000313" key="3">
    <source>
        <dbReference type="Proteomes" id="UP000183832"/>
    </source>
</evidence>
<reference evidence="2 3" key="1">
    <citation type="submission" date="2015-04" db="EMBL/GenBank/DDBJ databases">
        <authorList>
            <person name="Syromyatnikov M.Y."/>
            <person name="Popov V.N."/>
        </authorList>
    </citation>
    <scope>NUCLEOTIDE SEQUENCE [LARGE SCALE GENOMIC DNA]</scope>
</reference>
<dbReference type="Pfam" id="PF12937">
    <property type="entry name" value="F-box-like"/>
    <property type="match status" value="1"/>
</dbReference>
<sequence>METIKKNKTIQGLPEEIIEKLLSYLSVESLKAAALTCKKLASLTFLGGRFPNDLPLYERLEINKNIKTLSFPNFVLLGVKEDALKEFLKHVPNVEKLRTTGMINLHVVSNALTRLTHLELYGTSSTLHQIKSQSLQSITIDELKFIPDWEKFASDNPRMNTMKIEKVPENFDIVKLLTNMKLQRLELPMIKVDDNVCKTLRENTQDMISLSIHKASFVNCQENLSEVKCLRFHEKDEKCCFERFCPGLI</sequence>
<feature type="domain" description="F-box" evidence="1">
    <location>
        <begin position="7"/>
        <end position="60"/>
    </location>
</feature>
<dbReference type="Gene3D" id="3.80.10.10">
    <property type="entry name" value="Ribonuclease Inhibitor"/>
    <property type="match status" value="1"/>
</dbReference>
<gene>
    <name evidence="2" type="ORF">CLUMA_CG006105</name>
</gene>
<dbReference type="AlphaFoldDB" id="A0A1J1I2E2"/>
<evidence type="ECO:0000313" key="2">
    <source>
        <dbReference type="EMBL" id="CRK92545.1"/>
    </source>
</evidence>
<organism evidence="2 3">
    <name type="scientific">Clunio marinus</name>
    <dbReference type="NCBI Taxonomy" id="568069"/>
    <lineage>
        <taxon>Eukaryota</taxon>
        <taxon>Metazoa</taxon>
        <taxon>Ecdysozoa</taxon>
        <taxon>Arthropoda</taxon>
        <taxon>Hexapoda</taxon>
        <taxon>Insecta</taxon>
        <taxon>Pterygota</taxon>
        <taxon>Neoptera</taxon>
        <taxon>Endopterygota</taxon>
        <taxon>Diptera</taxon>
        <taxon>Nematocera</taxon>
        <taxon>Chironomoidea</taxon>
        <taxon>Chironomidae</taxon>
        <taxon>Clunio</taxon>
    </lineage>
</organism>
<dbReference type="InterPro" id="IPR001810">
    <property type="entry name" value="F-box_dom"/>
</dbReference>
<dbReference type="PROSITE" id="PS50181">
    <property type="entry name" value="FBOX"/>
    <property type="match status" value="1"/>
</dbReference>
<proteinExistence type="predicted"/>
<dbReference type="InterPro" id="IPR036047">
    <property type="entry name" value="F-box-like_dom_sf"/>
</dbReference>
<protein>
    <submittedName>
        <fullName evidence="2">CLUMA_CG006105, isoform A</fullName>
    </submittedName>
</protein>
<keyword evidence="3" id="KW-1185">Reference proteome</keyword>
<evidence type="ECO:0000259" key="1">
    <source>
        <dbReference type="PROSITE" id="PS50181"/>
    </source>
</evidence>
<dbReference type="CDD" id="cd09917">
    <property type="entry name" value="F-box_SF"/>
    <property type="match status" value="1"/>
</dbReference>
<dbReference type="InterPro" id="IPR032675">
    <property type="entry name" value="LRR_dom_sf"/>
</dbReference>
<accession>A0A1J1I2E2</accession>